<keyword evidence="3" id="KW-1185">Reference proteome</keyword>
<evidence type="ECO:0000313" key="2">
    <source>
        <dbReference type="EMBL" id="MDT0678146.1"/>
    </source>
</evidence>
<sequence>MKKKLLYLIIAIITGIIGFSGISFAGIAVVRIAFLIFADLLIISLLATVFFSEQSKQNLKLKKVRSK</sequence>
<name>A0ABU3D9D4_9FLAO</name>
<feature type="transmembrane region" description="Helical" evidence="1">
    <location>
        <begin position="32"/>
        <end position="52"/>
    </location>
</feature>
<keyword evidence="1" id="KW-1133">Transmembrane helix</keyword>
<comment type="caution">
    <text evidence="2">The sequence shown here is derived from an EMBL/GenBank/DDBJ whole genome shotgun (WGS) entry which is preliminary data.</text>
</comment>
<dbReference type="RefSeq" id="WP_311504483.1">
    <property type="nucleotide sequence ID" value="NZ_JAVRHK010000016.1"/>
</dbReference>
<protein>
    <submittedName>
        <fullName evidence="2">DUF1328 domain-containing protein</fullName>
    </submittedName>
</protein>
<proteinExistence type="predicted"/>
<accession>A0ABU3D9D4</accession>
<reference evidence="2 3" key="1">
    <citation type="submission" date="2023-09" db="EMBL/GenBank/DDBJ databases">
        <authorList>
            <person name="Rey-Velasco X."/>
        </authorList>
    </citation>
    <scope>NUCLEOTIDE SEQUENCE [LARGE SCALE GENOMIC DNA]</scope>
    <source>
        <strain evidence="2 3">F117</strain>
    </source>
</reference>
<dbReference type="Proteomes" id="UP001262582">
    <property type="component" value="Unassembled WGS sequence"/>
</dbReference>
<evidence type="ECO:0000256" key="1">
    <source>
        <dbReference type="SAM" id="Phobius"/>
    </source>
</evidence>
<evidence type="ECO:0000313" key="3">
    <source>
        <dbReference type="Proteomes" id="UP001262582"/>
    </source>
</evidence>
<keyword evidence="1" id="KW-0812">Transmembrane</keyword>
<dbReference type="EMBL" id="JAVRHK010000016">
    <property type="protein sequence ID" value="MDT0678146.1"/>
    <property type="molecule type" value="Genomic_DNA"/>
</dbReference>
<organism evidence="2 3">
    <name type="scientific">Autumnicola musiva</name>
    <dbReference type="NCBI Taxonomy" id="3075589"/>
    <lineage>
        <taxon>Bacteria</taxon>
        <taxon>Pseudomonadati</taxon>
        <taxon>Bacteroidota</taxon>
        <taxon>Flavobacteriia</taxon>
        <taxon>Flavobacteriales</taxon>
        <taxon>Flavobacteriaceae</taxon>
        <taxon>Autumnicola</taxon>
    </lineage>
</organism>
<gene>
    <name evidence="2" type="ORF">RM539_16305</name>
</gene>
<feature type="transmembrane region" description="Helical" evidence="1">
    <location>
        <begin position="5"/>
        <end position="26"/>
    </location>
</feature>
<keyword evidence="1" id="KW-0472">Membrane</keyword>